<sequence>MEPLVKVLGNHAEQLKHLKMLDDPKRDQKRGKSFGLSPDPRNTDNQRSEYGTDLKDCSLNSNRTLRSSSQPPASSFGPAPSHPFAIEREGVCSRACRVEVEPADLCRLASTWSCRWLNWLTHIFTAYYYPQFLMPVVLVILFLFLSVVEKSRQIPMTPALMALCRKRQ</sequence>
<dbReference type="EMBL" id="JARJCM010000154">
    <property type="protein sequence ID" value="KAJ7025376.1"/>
    <property type="molecule type" value="Genomic_DNA"/>
</dbReference>
<feature type="transmembrane region" description="Helical" evidence="2">
    <location>
        <begin position="127"/>
        <end position="148"/>
    </location>
</feature>
<gene>
    <name evidence="3" type="ORF">C8F04DRAFT_137850</name>
</gene>
<feature type="compositionally biased region" description="Low complexity" evidence="1">
    <location>
        <begin position="58"/>
        <end position="69"/>
    </location>
</feature>
<feature type="region of interest" description="Disordered" evidence="1">
    <location>
        <begin position="20"/>
        <end position="79"/>
    </location>
</feature>
<feature type="compositionally biased region" description="Basic and acidic residues" evidence="1">
    <location>
        <begin position="41"/>
        <end position="56"/>
    </location>
</feature>
<keyword evidence="2" id="KW-0472">Membrane</keyword>
<protein>
    <submittedName>
        <fullName evidence="3">Uncharacterized protein</fullName>
    </submittedName>
</protein>
<keyword evidence="2" id="KW-1133">Transmembrane helix</keyword>
<evidence type="ECO:0000313" key="4">
    <source>
        <dbReference type="Proteomes" id="UP001218188"/>
    </source>
</evidence>
<keyword evidence="2" id="KW-0812">Transmembrane</keyword>
<evidence type="ECO:0000313" key="3">
    <source>
        <dbReference type="EMBL" id="KAJ7025376.1"/>
    </source>
</evidence>
<organism evidence="3 4">
    <name type="scientific">Mycena alexandri</name>
    <dbReference type="NCBI Taxonomy" id="1745969"/>
    <lineage>
        <taxon>Eukaryota</taxon>
        <taxon>Fungi</taxon>
        <taxon>Dikarya</taxon>
        <taxon>Basidiomycota</taxon>
        <taxon>Agaricomycotina</taxon>
        <taxon>Agaricomycetes</taxon>
        <taxon>Agaricomycetidae</taxon>
        <taxon>Agaricales</taxon>
        <taxon>Marasmiineae</taxon>
        <taxon>Mycenaceae</taxon>
        <taxon>Mycena</taxon>
    </lineage>
</organism>
<keyword evidence="4" id="KW-1185">Reference proteome</keyword>
<evidence type="ECO:0000256" key="2">
    <source>
        <dbReference type="SAM" id="Phobius"/>
    </source>
</evidence>
<proteinExistence type="predicted"/>
<accession>A0AAD6SEQ5</accession>
<dbReference type="AlphaFoldDB" id="A0AAD6SEQ5"/>
<reference evidence="3" key="1">
    <citation type="submission" date="2023-03" db="EMBL/GenBank/DDBJ databases">
        <title>Massive genome expansion in bonnet fungi (Mycena s.s.) driven by repeated elements and novel gene families across ecological guilds.</title>
        <authorList>
            <consortium name="Lawrence Berkeley National Laboratory"/>
            <person name="Harder C.B."/>
            <person name="Miyauchi S."/>
            <person name="Viragh M."/>
            <person name="Kuo A."/>
            <person name="Thoen E."/>
            <person name="Andreopoulos B."/>
            <person name="Lu D."/>
            <person name="Skrede I."/>
            <person name="Drula E."/>
            <person name="Henrissat B."/>
            <person name="Morin E."/>
            <person name="Kohler A."/>
            <person name="Barry K."/>
            <person name="LaButti K."/>
            <person name="Morin E."/>
            <person name="Salamov A."/>
            <person name="Lipzen A."/>
            <person name="Mereny Z."/>
            <person name="Hegedus B."/>
            <person name="Baldrian P."/>
            <person name="Stursova M."/>
            <person name="Weitz H."/>
            <person name="Taylor A."/>
            <person name="Grigoriev I.V."/>
            <person name="Nagy L.G."/>
            <person name="Martin F."/>
            <person name="Kauserud H."/>
        </authorList>
    </citation>
    <scope>NUCLEOTIDE SEQUENCE</scope>
    <source>
        <strain evidence="3">CBHHK200</strain>
    </source>
</reference>
<comment type="caution">
    <text evidence="3">The sequence shown here is derived from an EMBL/GenBank/DDBJ whole genome shotgun (WGS) entry which is preliminary data.</text>
</comment>
<name>A0AAD6SEQ5_9AGAR</name>
<evidence type="ECO:0000256" key="1">
    <source>
        <dbReference type="SAM" id="MobiDB-lite"/>
    </source>
</evidence>
<dbReference type="Proteomes" id="UP001218188">
    <property type="component" value="Unassembled WGS sequence"/>
</dbReference>